<dbReference type="PANTHER" id="PTHR10572:SF24">
    <property type="entry name" value="3-HYDROXY-3-METHYLGLUTARYL-COENZYME A REDUCTASE"/>
    <property type="match status" value="1"/>
</dbReference>
<dbReference type="InterPro" id="IPR023282">
    <property type="entry name" value="HMG_CoA_Rdtase_N"/>
</dbReference>
<accession>A0A8C1LQD6</accession>
<evidence type="ECO:0000256" key="1">
    <source>
        <dbReference type="ARBA" id="ARBA00004477"/>
    </source>
</evidence>
<keyword evidence="10" id="KW-0444">Lipid biosynthesis</keyword>
<keyword evidence="8 20" id="KW-0256">Endoplasmic reticulum</keyword>
<keyword evidence="14 20" id="KW-0472">Membrane</keyword>
<comment type="catalytic activity">
    <reaction evidence="19">
        <text>(R)-mevalonate + 2 NADP(+) + CoA = (3S)-3-hydroxy-3-methylglutaryl-CoA + 2 NADPH + 2 H(+)</text>
        <dbReference type="Rhea" id="RHEA:15989"/>
        <dbReference type="ChEBI" id="CHEBI:15378"/>
        <dbReference type="ChEBI" id="CHEBI:36464"/>
        <dbReference type="ChEBI" id="CHEBI:43074"/>
        <dbReference type="ChEBI" id="CHEBI:57287"/>
        <dbReference type="ChEBI" id="CHEBI:57783"/>
        <dbReference type="ChEBI" id="CHEBI:58349"/>
        <dbReference type="EC" id="1.1.1.34"/>
    </reaction>
    <physiologicalReaction direction="right-to-left" evidence="19">
        <dbReference type="Rhea" id="RHEA:15991"/>
    </physiologicalReaction>
</comment>
<evidence type="ECO:0000256" key="20">
    <source>
        <dbReference type="RuleBase" id="RU361219"/>
    </source>
</evidence>
<dbReference type="SUPFAM" id="SSF56542">
    <property type="entry name" value="Substrate-binding domain of HMG-CoA reductase"/>
    <property type="match status" value="1"/>
</dbReference>
<evidence type="ECO:0000256" key="18">
    <source>
        <dbReference type="ARBA" id="ARBA00023221"/>
    </source>
</evidence>
<evidence type="ECO:0000256" key="3">
    <source>
        <dbReference type="ARBA" id="ARBA00005084"/>
    </source>
</evidence>
<dbReference type="Gene3D" id="1.10.3270.10">
    <property type="entry name" value="HMGR, N-terminal domain"/>
    <property type="match status" value="1"/>
</dbReference>
<evidence type="ECO:0000256" key="21">
    <source>
        <dbReference type="SAM" id="MobiDB-lite"/>
    </source>
</evidence>
<dbReference type="GO" id="GO:0004420">
    <property type="term" value="F:hydroxymethylglutaryl-CoA reductase (NADPH) activity"/>
    <property type="evidence" value="ECO:0007669"/>
    <property type="project" value="UniProtKB-EC"/>
</dbReference>
<dbReference type="FunFam" id="1.10.3270.10:FF:000001">
    <property type="entry name" value="3-hydroxy-3-methylglutaryl coenzyme A reductase"/>
    <property type="match status" value="1"/>
</dbReference>
<keyword evidence="15" id="KW-0576">Peroxisome</keyword>
<reference evidence="23" key="2">
    <citation type="submission" date="2025-09" db="UniProtKB">
        <authorList>
            <consortium name="Ensembl"/>
        </authorList>
    </citation>
    <scope>IDENTIFICATION</scope>
</reference>
<keyword evidence="18" id="KW-0753">Steroid metabolism</keyword>
<evidence type="ECO:0000256" key="5">
    <source>
        <dbReference type="ARBA" id="ARBA00022548"/>
    </source>
</evidence>
<keyword evidence="6 20" id="KW-0812">Transmembrane</keyword>
<keyword evidence="5" id="KW-0153">Cholesterol metabolism</keyword>
<dbReference type="PROSITE" id="PS00318">
    <property type="entry name" value="HMG_COA_REDUCTASE_2"/>
    <property type="match status" value="1"/>
</dbReference>
<dbReference type="GO" id="GO:0008299">
    <property type="term" value="P:isoprenoid biosynthetic process"/>
    <property type="evidence" value="ECO:0007669"/>
    <property type="project" value="InterPro"/>
</dbReference>
<keyword evidence="10" id="KW-0443">Lipid metabolism</keyword>
<dbReference type="NCBIfam" id="TIGR00533">
    <property type="entry name" value="HMG_CoA_R_NADP"/>
    <property type="match status" value="1"/>
</dbReference>
<dbReference type="InterPro" id="IPR004554">
    <property type="entry name" value="HMG_CoA_Rdtase_eu_arc"/>
</dbReference>
<feature type="region of interest" description="Disordered" evidence="21">
    <location>
        <begin position="353"/>
        <end position="373"/>
    </location>
</feature>
<dbReference type="FunFam" id="3.30.70.420:FF:000001">
    <property type="entry name" value="3-hydroxy-3-methylglutaryl coenzyme A reductase"/>
    <property type="match status" value="1"/>
</dbReference>
<evidence type="ECO:0000256" key="17">
    <source>
        <dbReference type="ARBA" id="ARBA00023180"/>
    </source>
</evidence>
<evidence type="ECO:0000256" key="9">
    <source>
        <dbReference type="ARBA" id="ARBA00022857"/>
    </source>
</evidence>
<evidence type="ECO:0000256" key="13">
    <source>
        <dbReference type="ARBA" id="ARBA00023011"/>
    </source>
</evidence>
<evidence type="ECO:0000259" key="22">
    <source>
        <dbReference type="PROSITE" id="PS50156"/>
    </source>
</evidence>
<dbReference type="InterPro" id="IPR023076">
    <property type="entry name" value="HMG_CoA_Rdtase_CS"/>
</dbReference>
<evidence type="ECO:0000256" key="14">
    <source>
        <dbReference type="ARBA" id="ARBA00023136"/>
    </source>
</evidence>
<comment type="subcellular location">
    <subcellularLocation>
        <location evidence="1 20">Endoplasmic reticulum membrane</location>
        <topology evidence="1 20">Multi-pass membrane protein</topology>
    </subcellularLocation>
    <subcellularLocation>
        <location evidence="2">Peroxisome membrane</location>
        <topology evidence="2">Multi-pass membrane protein</topology>
    </subcellularLocation>
</comment>
<dbReference type="InterPro" id="IPR004816">
    <property type="entry name" value="HMG_CoA_Rdtase_metazoan"/>
</dbReference>
<evidence type="ECO:0000256" key="12">
    <source>
        <dbReference type="ARBA" id="ARBA00023002"/>
    </source>
</evidence>
<feature type="transmembrane region" description="Helical" evidence="20">
    <location>
        <begin position="125"/>
        <end position="145"/>
    </location>
</feature>
<evidence type="ECO:0000256" key="11">
    <source>
        <dbReference type="ARBA" id="ARBA00022989"/>
    </source>
</evidence>
<dbReference type="Ensembl" id="ENSCCRT00010071129.1">
    <property type="protein sequence ID" value="ENSCCRP00010064717.1"/>
    <property type="gene ID" value="ENSCCRG00010027655.1"/>
</dbReference>
<dbReference type="PANTHER" id="PTHR10572">
    <property type="entry name" value="3-HYDROXY-3-METHYLGLUTARYL-COENZYME A REDUCTASE"/>
    <property type="match status" value="1"/>
</dbReference>
<feature type="domain" description="SSD" evidence="22">
    <location>
        <begin position="61"/>
        <end position="218"/>
    </location>
</feature>
<dbReference type="PROSITE" id="PS01192">
    <property type="entry name" value="HMG_COA_REDUCTASE_3"/>
    <property type="match status" value="1"/>
</dbReference>
<dbReference type="PROSITE" id="PS50156">
    <property type="entry name" value="SSD"/>
    <property type="match status" value="1"/>
</dbReference>
<dbReference type="GO" id="GO:0005789">
    <property type="term" value="C:endoplasmic reticulum membrane"/>
    <property type="evidence" value="ECO:0007669"/>
    <property type="project" value="UniProtKB-SubCell"/>
</dbReference>
<keyword evidence="17" id="KW-0325">Glycoprotein</keyword>
<keyword evidence="7" id="KW-0152">Cholesterol biosynthesis</keyword>
<feature type="transmembrane region" description="Helical" evidence="20">
    <location>
        <begin position="20"/>
        <end position="37"/>
    </location>
</feature>
<dbReference type="Gene3D" id="3.90.770.10">
    <property type="entry name" value="3-hydroxy-3-methylglutaryl-coenzyme A Reductase, Chain A, domain 2"/>
    <property type="match status" value="1"/>
</dbReference>
<evidence type="ECO:0000313" key="24">
    <source>
        <dbReference type="Proteomes" id="UP000694427"/>
    </source>
</evidence>
<dbReference type="UniPathway" id="UPA00058">
    <property type="reaction ID" value="UER00103"/>
</dbReference>
<dbReference type="SUPFAM" id="SSF82866">
    <property type="entry name" value="Multidrug efflux transporter AcrB transmembrane domain"/>
    <property type="match status" value="1"/>
</dbReference>
<dbReference type="FunFam" id="3.90.770.10:FF:000002">
    <property type="entry name" value="3-hydroxy-3-methylglutaryl coenzyme A reductase"/>
    <property type="match status" value="1"/>
</dbReference>
<dbReference type="Pfam" id="PF00368">
    <property type="entry name" value="HMG-CoA_red"/>
    <property type="match status" value="1"/>
</dbReference>
<dbReference type="NCBIfam" id="TIGR00920">
    <property type="entry name" value="2A060605"/>
    <property type="match status" value="1"/>
</dbReference>
<keyword evidence="11 20" id="KW-1133">Transmembrane helix</keyword>
<dbReference type="GO" id="GO:0015936">
    <property type="term" value="P:coenzyme A metabolic process"/>
    <property type="evidence" value="ECO:0007669"/>
    <property type="project" value="InterPro"/>
</dbReference>
<organism evidence="23 24">
    <name type="scientific">Cyprinus carpio</name>
    <name type="common">Common carp</name>
    <dbReference type="NCBI Taxonomy" id="7962"/>
    <lineage>
        <taxon>Eukaryota</taxon>
        <taxon>Metazoa</taxon>
        <taxon>Chordata</taxon>
        <taxon>Craniata</taxon>
        <taxon>Vertebrata</taxon>
        <taxon>Euteleostomi</taxon>
        <taxon>Actinopterygii</taxon>
        <taxon>Neopterygii</taxon>
        <taxon>Teleostei</taxon>
        <taxon>Ostariophysi</taxon>
        <taxon>Cypriniformes</taxon>
        <taxon>Cyprinidae</taxon>
        <taxon>Cyprininae</taxon>
        <taxon>Cyprinus</taxon>
    </lineage>
</organism>
<feature type="transmembrane region" description="Helical" evidence="20">
    <location>
        <begin position="57"/>
        <end position="78"/>
    </location>
</feature>
<dbReference type="GO" id="GO:0006695">
    <property type="term" value="P:cholesterol biosynthetic process"/>
    <property type="evidence" value="ECO:0007669"/>
    <property type="project" value="UniProtKB-KW"/>
</dbReference>
<dbReference type="Gene3D" id="3.30.70.420">
    <property type="entry name" value="Hydroxymethylglutaryl-CoA reductase, class I/II, NAD/NADP-binding domain"/>
    <property type="match status" value="1"/>
</dbReference>
<dbReference type="PROSITE" id="PS50065">
    <property type="entry name" value="HMG_COA_REDUCTASE_4"/>
    <property type="match status" value="1"/>
</dbReference>
<dbReference type="PROSITE" id="PS00066">
    <property type="entry name" value="HMG_COA_REDUCTASE_1"/>
    <property type="match status" value="1"/>
</dbReference>
<reference evidence="23" key="1">
    <citation type="submission" date="2025-08" db="UniProtKB">
        <authorList>
            <consortium name="Ensembl"/>
        </authorList>
    </citation>
    <scope>IDENTIFICATION</scope>
</reference>
<dbReference type="GO" id="GO:0005778">
    <property type="term" value="C:peroxisomal membrane"/>
    <property type="evidence" value="ECO:0007669"/>
    <property type="project" value="UniProtKB-SubCell"/>
</dbReference>
<dbReference type="SUPFAM" id="SSF55035">
    <property type="entry name" value="NAD-binding domain of HMG-CoA reductase"/>
    <property type="match status" value="1"/>
</dbReference>
<dbReference type="GO" id="GO:0050661">
    <property type="term" value="F:NADP binding"/>
    <property type="evidence" value="ECO:0007669"/>
    <property type="project" value="InterPro"/>
</dbReference>
<dbReference type="InterPro" id="IPR009029">
    <property type="entry name" value="HMG_CoA_Rdtase_sub-bd_dom_sf"/>
</dbReference>
<keyword evidence="16" id="KW-1207">Sterol metabolism</keyword>
<dbReference type="PRINTS" id="PR00071">
    <property type="entry name" value="HMGCOARDTASE"/>
</dbReference>
<evidence type="ECO:0000256" key="6">
    <source>
        <dbReference type="ARBA" id="ARBA00022692"/>
    </source>
</evidence>
<keyword evidence="13" id="KW-0756">Sterol biosynthesis</keyword>
<dbReference type="Pfam" id="PF12349">
    <property type="entry name" value="Sterol-sensing"/>
    <property type="match status" value="1"/>
</dbReference>
<keyword evidence="12 20" id="KW-0560">Oxidoreductase</keyword>
<proteinExistence type="inferred from homology"/>
<evidence type="ECO:0000256" key="15">
    <source>
        <dbReference type="ARBA" id="ARBA00023140"/>
    </source>
</evidence>
<comment type="similarity">
    <text evidence="4 20">Belongs to the HMG-CoA reductase family.</text>
</comment>
<keyword evidence="24" id="KW-1185">Reference proteome</keyword>
<evidence type="ECO:0000256" key="2">
    <source>
        <dbReference type="ARBA" id="ARBA00004585"/>
    </source>
</evidence>
<keyword evidence="10" id="KW-0752">Steroid biosynthesis</keyword>
<evidence type="ECO:0000256" key="10">
    <source>
        <dbReference type="ARBA" id="ARBA00022955"/>
    </source>
</evidence>
<evidence type="ECO:0000313" key="23">
    <source>
        <dbReference type="Ensembl" id="ENSCCRP00010064717.1"/>
    </source>
</evidence>
<dbReference type="CDD" id="cd00643">
    <property type="entry name" value="HMG-CoA_reductase_classI"/>
    <property type="match status" value="1"/>
</dbReference>
<comment type="pathway">
    <text evidence="3 20">Metabolic intermediate biosynthesis; (R)-mevalonate biosynthesis; (R)-mevalonate from acetyl-CoA: step 3/3.</text>
</comment>
<evidence type="ECO:0000256" key="8">
    <source>
        <dbReference type="ARBA" id="ARBA00022824"/>
    </source>
</evidence>
<dbReference type="InterPro" id="IPR000731">
    <property type="entry name" value="SSD"/>
</dbReference>
<evidence type="ECO:0000256" key="4">
    <source>
        <dbReference type="ARBA" id="ARBA00007661"/>
    </source>
</evidence>
<evidence type="ECO:0000256" key="16">
    <source>
        <dbReference type="ARBA" id="ARBA00023166"/>
    </source>
</evidence>
<sequence>MLTRLFRIHGLFVASHPWEVIVATVTLTICMMSMNMFTGNNQICGWNFDCPKLEEQILSSDIIILTITRCIAIVYIYFQFQNLRQLGSKYILGIAGLFTIFSSFVFSTVVIHFLDKELTGLNEALPFFLLLIDLSKACALAKFALSSNSQDEVRENIAKGMAVLGPTFTLDALVECLVIGVGTMSGVRQLEIMCCFGCMSVLANYFVFMTFFPACVSLVLEVSRESREGRPIWQLSHFARVLEEEEDNKPNPVTQRVKMIMSLGLVMVHAHSRWIADPTSSSGTLDLPQVGLSLNDNMMISMDIEQVITLGLALFLAVKYIFFEQVEMESTLSLKVPTPSSMLSQKWSPDQCCRKDVPVSSKPEKTPTPPPVVTKEERVSLLLTLQMGARYLSDEEVIVLVNSKHIPAYKLEAMMESPERGVMIRRKMLSPKFPEPTALTCLPYKDYDYSKVMGTCCENVIGYMPVPVGVAGPLLLDGKQFQVPMATTEGCLVASTNRGCRAIALAGGASSRVLADGMTRGPVVRLPSACHAAEVKAWLESDEGFKCIKEAFDQTSRFARLEKLLIGLASRNLYIRFQSRTGDAMGMNMISKGTEQALARLKEEFPELQILSVSGNYCTDKKPAAINWIEGRGKSVVCETTIPAKVVKEILKTTTEALVDVNISKNLIGSAMAGSIGGYNAHAANIVAALYIACGQDPAQTVGSSNCITIMEASGPTGEDLYISCTMPSIELGTVGGGTNLPPQQACLQMLGVLGANQECPGENARQLARVVCATVLAGELSLMSALTAGHLVKSHMTHNSKSDLRFTTAST</sequence>
<feature type="transmembrane region" description="Helical" evidence="20">
    <location>
        <begin position="90"/>
        <end position="113"/>
    </location>
</feature>
<evidence type="ECO:0000256" key="19">
    <source>
        <dbReference type="ARBA" id="ARBA00049909"/>
    </source>
</evidence>
<dbReference type="EC" id="1.1.1.34" evidence="20"/>
<dbReference type="InterPro" id="IPR023074">
    <property type="entry name" value="HMG_CoA_Rdtase_cat_sf"/>
</dbReference>
<keyword evidence="9 20" id="KW-0521">NADP</keyword>
<protein>
    <recommendedName>
        <fullName evidence="20">3-hydroxy-3-methylglutaryl coenzyme A reductase</fullName>
        <shortName evidence="20">HMG-CoA reductase</shortName>
        <ecNumber evidence="20">1.1.1.34</ecNumber>
    </recommendedName>
</protein>
<dbReference type="InterPro" id="IPR002202">
    <property type="entry name" value="HMG_CoA_Rdtase"/>
</dbReference>
<dbReference type="InterPro" id="IPR009023">
    <property type="entry name" value="HMG_CoA_Rdtase_NAD(P)-bd_sf"/>
</dbReference>
<name>A0A8C1LQD6_CYPCA</name>
<feature type="compositionally biased region" description="Basic and acidic residues" evidence="21">
    <location>
        <begin position="353"/>
        <end position="365"/>
    </location>
</feature>
<dbReference type="Proteomes" id="UP000694427">
    <property type="component" value="Unplaced"/>
</dbReference>
<dbReference type="InterPro" id="IPR053958">
    <property type="entry name" value="HMGCR/SNAP/NPC1-like_SSD"/>
</dbReference>
<feature type="transmembrane region" description="Helical" evidence="20">
    <location>
        <begin position="202"/>
        <end position="220"/>
    </location>
</feature>
<evidence type="ECO:0000256" key="7">
    <source>
        <dbReference type="ARBA" id="ARBA00022778"/>
    </source>
</evidence>
<dbReference type="AlphaFoldDB" id="A0A8C1LQD6"/>